<dbReference type="STRING" id="301148.B4135_1818"/>
<proteinExistence type="predicted"/>
<protein>
    <submittedName>
        <fullName evidence="1">Uncharacterized protein</fullName>
    </submittedName>
</protein>
<organism evidence="1 2">
    <name type="scientific">Caldibacillus debilis</name>
    <dbReference type="NCBI Taxonomy" id="301148"/>
    <lineage>
        <taxon>Bacteria</taxon>
        <taxon>Bacillati</taxon>
        <taxon>Bacillota</taxon>
        <taxon>Bacilli</taxon>
        <taxon>Bacillales</taxon>
        <taxon>Bacillaceae</taxon>
        <taxon>Caldibacillus</taxon>
    </lineage>
</organism>
<dbReference type="EMBL" id="LQYT01000033">
    <property type="protein sequence ID" value="KYD20586.1"/>
    <property type="molecule type" value="Genomic_DNA"/>
</dbReference>
<evidence type="ECO:0000313" key="1">
    <source>
        <dbReference type="EMBL" id="KYD20586.1"/>
    </source>
</evidence>
<accession>A0A150M840</accession>
<dbReference type="OrthoDB" id="2885376at2"/>
<dbReference type="AlphaFoldDB" id="A0A150M840"/>
<reference evidence="1 2" key="1">
    <citation type="submission" date="2016-01" db="EMBL/GenBank/DDBJ databases">
        <title>Draft Genome Sequences of Seven Thermophilic Sporeformers Isolated from Foods.</title>
        <authorList>
            <person name="Berendsen E.M."/>
            <person name="Wells-Bennik M.H."/>
            <person name="Krawcyk A.O."/>
            <person name="De Jong A."/>
            <person name="Holsappel S."/>
            <person name="Eijlander R.T."/>
            <person name="Kuipers O.P."/>
        </authorList>
    </citation>
    <scope>NUCLEOTIDE SEQUENCE [LARGE SCALE GENOMIC DNA]</scope>
    <source>
        <strain evidence="1 2">B4135</strain>
    </source>
</reference>
<evidence type="ECO:0000313" key="2">
    <source>
        <dbReference type="Proteomes" id="UP000075683"/>
    </source>
</evidence>
<comment type="caution">
    <text evidence="1">The sequence shown here is derived from an EMBL/GenBank/DDBJ whole genome shotgun (WGS) entry which is preliminary data.</text>
</comment>
<sequence length="448" mass="52710">MERIYLGTTNEEAEALKDRLNKLLPNSRILLVPTPEKIQQVLQSDFDLLIVSSTVLDLSNLPDLPNGKVIFIGHVELDEKKEKNIKIYNDIGALSRELIYIKERLLDKQTMFNDSKKENSDIVSKDNEIVEDDGIQQPLPAVEQTDFDYIEKNDCQPVILEEYPALHDSNASGYAAVSQIINMHYKYGKRQGNRIIGFWSPLDNHQTVLHILINWAIHLAKYNIDVAVLETITSRPKLKAKLVQYNSQPENWVSVMHPVFSKEEYSPENARWRYRNVDWHPISKEILEVTWKAKDVETYLLTLMNCNIGLVDFQFDELSVANKYALEYLDELWIFLDNRLYESMEWASYIHDLEENYRLKIHLIFIKGCSRKRADMIAEKLGYRYLTIFPSLEQEIEKNEEMNIPLIDYKPFERKIFLSFSDLTDYIFSDDKTISGFRRKIKKFFRRM</sequence>
<dbReference type="RefSeq" id="WP_061568512.1">
    <property type="nucleotide sequence ID" value="NZ_LQYT01000033.1"/>
</dbReference>
<dbReference type="Proteomes" id="UP000075683">
    <property type="component" value="Unassembled WGS sequence"/>
</dbReference>
<gene>
    <name evidence="1" type="ORF">B4135_1818</name>
</gene>
<name>A0A150M840_9BACI</name>